<accession>A0ACB7YNN0</accession>
<evidence type="ECO:0000313" key="2">
    <source>
        <dbReference type="Proteomes" id="UP000828048"/>
    </source>
</evidence>
<dbReference type="Proteomes" id="UP000828048">
    <property type="component" value="Chromosome 11"/>
</dbReference>
<evidence type="ECO:0000313" key="1">
    <source>
        <dbReference type="EMBL" id="KAH7855145.1"/>
    </source>
</evidence>
<dbReference type="EMBL" id="CM037161">
    <property type="protein sequence ID" value="KAH7855145.1"/>
    <property type="molecule type" value="Genomic_DNA"/>
</dbReference>
<comment type="caution">
    <text evidence="1">The sequence shown here is derived from an EMBL/GenBank/DDBJ whole genome shotgun (WGS) entry which is preliminary data.</text>
</comment>
<reference evidence="1 2" key="1">
    <citation type="journal article" date="2021" name="Hortic Res">
        <title>High-quality reference genome and annotation aids understanding of berry development for evergreen blueberry (Vaccinium darrowii).</title>
        <authorList>
            <person name="Yu J."/>
            <person name="Hulse-Kemp A.M."/>
            <person name="Babiker E."/>
            <person name="Staton M."/>
        </authorList>
    </citation>
    <scope>NUCLEOTIDE SEQUENCE [LARGE SCALE GENOMIC DNA]</scope>
    <source>
        <strain evidence="2">cv. NJ 8807/NJ 8810</strain>
        <tissue evidence="1">Young leaf</tissue>
    </source>
</reference>
<protein>
    <submittedName>
        <fullName evidence="1">Uncharacterized protein</fullName>
    </submittedName>
</protein>
<proteinExistence type="predicted"/>
<sequence>MANEKSKLKILVFGATGYLGNYMVKASLSMGHPTYAYVRPINPNSKLRSPSPTIPLLRSLYNPSTIDLFSNFFPSGELDDHEKLVEVIRKVDVVISTLAVPQHLAQLNIIAAMKEAGNIKQRFVPSEYGNEVDRVTGLPPFQTLLDNKKKIRRATEAAGIPYTYVSANSFAAYFVDYLLHPSEMRDEVTIYGSGEAKVVLNYEEDVAAYTVKAATDPRASNRLVIVRPSGNIITQLGLVSSWKEKSGRFLKQTHVPEEDIIKLSETLPHPDNIPVAILHNIFVKGAQMSFELTEDDLEASKLYPDYKYTSINDLLDLCLVNPLNPKLSSFT</sequence>
<name>A0ACB7YNN0_9ERIC</name>
<organism evidence="1 2">
    <name type="scientific">Vaccinium darrowii</name>
    <dbReference type="NCBI Taxonomy" id="229202"/>
    <lineage>
        <taxon>Eukaryota</taxon>
        <taxon>Viridiplantae</taxon>
        <taxon>Streptophyta</taxon>
        <taxon>Embryophyta</taxon>
        <taxon>Tracheophyta</taxon>
        <taxon>Spermatophyta</taxon>
        <taxon>Magnoliopsida</taxon>
        <taxon>eudicotyledons</taxon>
        <taxon>Gunneridae</taxon>
        <taxon>Pentapetalae</taxon>
        <taxon>asterids</taxon>
        <taxon>Ericales</taxon>
        <taxon>Ericaceae</taxon>
        <taxon>Vaccinioideae</taxon>
        <taxon>Vaccinieae</taxon>
        <taxon>Vaccinium</taxon>
    </lineage>
</organism>
<gene>
    <name evidence="1" type="ORF">Vadar_021726</name>
</gene>
<keyword evidence="2" id="KW-1185">Reference proteome</keyword>